<evidence type="ECO:0000259" key="5">
    <source>
        <dbReference type="PROSITE" id="PS50977"/>
    </source>
</evidence>
<keyword evidence="3" id="KW-0804">Transcription</keyword>
<protein>
    <recommendedName>
        <fullName evidence="5">HTH tetR-type domain-containing protein</fullName>
    </recommendedName>
</protein>
<evidence type="ECO:0000256" key="1">
    <source>
        <dbReference type="ARBA" id="ARBA00023015"/>
    </source>
</evidence>
<dbReference type="PROSITE" id="PS50977">
    <property type="entry name" value="HTH_TETR_2"/>
    <property type="match status" value="1"/>
</dbReference>
<keyword evidence="1" id="KW-0805">Transcription regulation</keyword>
<organism evidence="6 7">
    <name type="scientific">Prauserella flavalba</name>
    <dbReference type="NCBI Taxonomy" id="1477506"/>
    <lineage>
        <taxon>Bacteria</taxon>
        <taxon>Bacillati</taxon>
        <taxon>Actinomycetota</taxon>
        <taxon>Actinomycetes</taxon>
        <taxon>Pseudonocardiales</taxon>
        <taxon>Pseudonocardiaceae</taxon>
        <taxon>Prauserella</taxon>
    </lineage>
</organism>
<dbReference type="PRINTS" id="PR00455">
    <property type="entry name" value="HTHTETR"/>
</dbReference>
<dbReference type="InterPro" id="IPR050109">
    <property type="entry name" value="HTH-type_TetR-like_transc_reg"/>
</dbReference>
<dbReference type="OrthoDB" id="3296001at2"/>
<accession>A0A318LCL7</accession>
<evidence type="ECO:0000256" key="3">
    <source>
        <dbReference type="ARBA" id="ARBA00023163"/>
    </source>
</evidence>
<dbReference type="Proteomes" id="UP000247892">
    <property type="component" value="Unassembled WGS sequence"/>
</dbReference>
<feature type="DNA-binding region" description="H-T-H motif" evidence="4">
    <location>
        <begin position="35"/>
        <end position="54"/>
    </location>
</feature>
<evidence type="ECO:0000313" key="7">
    <source>
        <dbReference type="Proteomes" id="UP000247892"/>
    </source>
</evidence>
<evidence type="ECO:0000256" key="4">
    <source>
        <dbReference type="PROSITE-ProRule" id="PRU00335"/>
    </source>
</evidence>
<dbReference type="SUPFAM" id="SSF46689">
    <property type="entry name" value="Homeodomain-like"/>
    <property type="match status" value="1"/>
</dbReference>
<dbReference type="AlphaFoldDB" id="A0A318LCL7"/>
<dbReference type="RefSeq" id="WP_110342836.1">
    <property type="nucleotide sequence ID" value="NZ_JBHVKT010000124.1"/>
</dbReference>
<keyword evidence="2 4" id="KW-0238">DNA-binding</keyword>
<keyword evidence="7" id="KW-1185">Reference proteome</keyword>
<dbReference type="PANTHER" id="PTHR30055:SF238">
    <property type="entry name" value="MYCOFACTOCIN BIOSYNTHESIS TRANSCRIPTIONAL REGULATOR MFTR-RELATED"/>
    <property type="match status" value="1"/>
</dbReference>
<dbReference type="GO" id="GO:0000976">
    <property type="term" value="F:transcription cis-regulatory region binding"/>
    <property type="evidence" value="ECO:0007669"/>
    <property type="project" value="TreeGrafter"/>
</dbReference>
<comment type="caution">
    <text evidence="6">The sequence shown here is derived from an EMBL/GenBank/DDBJ whole genome shotgun (WGS) entry which is preliminary data.</text>
</comment>
<dbReference type="GO" id="GO:0003700">
    <property type="term" value="F:DNA-binding transcription factor activity"/>
    <property type="evidence" value="ECO:0007669"/>
    <property type="project" value="TreeGrafter"/>
</dbReference>
<dbReference type="InterPro" id="IPR009057">
    <property type="entry name" value="Homeodomain-like_sf"/>
</dbReference>
<dbReference type="InterPro" id="IPR001647">
    <property type="entry name" value="HTH_TetR"/>
</dbReference>
<dbReference type="EMBL" id="MASU01000014">
    <property type="protein sequence ID" value="PXY22038.1"/>
    <property type="molecule type" value="Genomic_DNA"/>
</dbReference>
<dbReference type="Pfam" id="PF00440">
    <property type="entry name" value="TetR_N"/>
    <property type="match status" value="1"/>
</dbReference>
<dbReference type="Gene3D" id="1.10.357.10">
    <property type="entry name" value="Tetracycline Repressor, domain 2"/>
    <property type="match status" value="1"/>
</dbReference>
<proteinExistence type="predicted"/>
<sequence>MTGEGLRERKKQQTRTALSDAAMRLFLEKGYQGTTVAEIAAEAGVSTKTLFNYFPGKEDVLFAHRRQRIDEMERVLAEQVRSTGPVEALHRTAECVLTWIGTGDGPGLEPNAAQARLIMSVPELRSRLLSLLWELERRLAVVLHEAYPRQLDLVTAAAAVGALVGGMHAAVRACLDRGDPVEALVPAAERGIAVAMRGLDHVVAPLQ</sequence>
<name>A0A318LCL7_9PSEU</name>
<reference evidence="6 7" key="1">
    <citation type="submission" date="2016-07" db="EMBL/GenBank/DDBJ databases">
        <title>Draft genome sequence of Prauserella sp. YIM 121212, isolated from alkaline soil.</title>
        <authorList>
            <person name="Ruckert C."/>
            <person name="Albersmeier A."/>
            <person name="Jiang C.-L."/>
            <person name="Jiang Y."/>
            <person name="Kalinowski J."/>
            <person name="Schneider O."/>
            <person name="Winkler A."/>
            <person name="Zotchev S.B."/>
        </authorList>
    </citation>
    <scope>NUCLEOTIDE SEQUENCE [LARGE SCALE GENOMIC DNA]</scope>
    <source>
        <strain evidence="6 7">YIM 121212</strain>
    </source>
</reference>
<evidence type="ECO:0000256" key="2">
    <source>
        <dbReference type="ARBA" id="ARBA00023125"/>
    </source>
</evidence>
<evidence type="ECO:0000313" key="6">
    <source>
        <dbReference type="EMBL" id="PXY22038.1"/>
    </source>
</evidence>
<feature type="domain" description="HTH tetR-type" evidence="5">
    <location>
        <begin position="12"/>
        <end position="72"/>
    </location>
</feature>
<gene>
    <name evidence="6" type="ORF">BA062_31410</name>
</gene>
<dbReference type="PANTHER" id="PTHR30055">
    <property type="entry name" value="HTH-TYPE TRANSCRIPTIONAL REGULATOR RUTR"/>
    <property type="match status" value="1"/>
</dbReference>